<keyword evidence="3" id="KW-1003">Cell membrane</keyword>
<comment type="subunit">
    <text evidence="13">Homohexamer. Forms a ring that surrounds DNA.</text>
</comment>
<organism evidence="18 19">
    <name type="scientific">Pseudobacteriovorax antillogorgiicola</name>
    <dbReference type="NCBI Taxonomy" id="1513793"/>
    <lineage>
        <taxon>Bacteria</taxon>
        <taxon>Pseudomonadati</taxon>
        <taxon>Bdellovibrionota</taxon>
        <taxon>Oligoflexia</taxon>
        <taxon>Oligoflexales</taxon>
        <taxon>Pseudobacteriovoracaceae</taxon>
        <taxon>Pseudobacteriovorax</taxon>
    </lineage>
</organism>
<dbReference type="STRING" id="1513793.SAMN06296036_101464"/>
<feature type="transmembrane region" description="Helical" evidence="16">
    <location>
        <begin position="33"/>
        <end position="52"/>
    </location>
</feature>
<dbReference type="SMART" id="SM00382">
    <property type="entry name" value="AAA"/>
    <property type="match status" value="1"/>
</dbReference>
<dbReference type="SMART" id="SM00843">
    <property type="entry name" value="Ftsk_gamma"/>
    <property type="match status" value="1"/>
</dbReference>
<evidence type="ECO:0000313" key="19">
    <source>
        <dbReference type="Proteomes" id="UP000192907"/>
    </source>
</evidence>
<dbReference type="SUPFAM" id="SSF52540">
    <property type="entry name" value="P-loop containing nucleoside triphosphate hydrolases"/>
    <property type="match status" value="1"/>
</dbReference>
<dbReference type="PROSITE" id="PS50901">
    <property type="entry name" value="FTSK"/>
    <property type="match status" value="1"/>
</dbReference>
<evidence type="ECO:0000256" key="4">
    <source>
        <dbReference type="ARBA" id="ARBA00022618"/>
    </source>
</evidence>
<dbReference type="Pfam" id="PF01580">
    <property type="entry name" value="FtsK_SpoIIIE"/>
    <property type="match status" value="1"/>
</dbReference>
<dbReference type="EMBL" id="FWZT01000001">
    <property type="protein sequence ID" value="SME91612.1"/>
    <property type="molecule type" value="Genomic_DNA"/>
</dbReference>
<feature type="transmembrane region" description="Helical" evidence="16">
    <location>
        <begin position="157"/>
        <end position="185"/>
    </location>
</feature>
<keyword evidence="9 16" id="KW-1133">Transmembrane helix</keyword>
<dbReference type="InterPro" id="IPR018541">
    <property type="entry name" value="Ftsk_gamma"/>
</dbReference>
<dbReference type="GO" id="GO:0007059">
    <property type="term" value="P:chromosome segregation"/>
    <property type="evidence" value="ECO:0007669"/>
    <property type="project" value="UniProtKB-KW"/>
</dbReference>
<keyword evidence="5 16" id="KW-0812">Transmembrane</keyword>
<evidence type="ECO:0000256" key="13">
    <source>
        <dbReference type="ARBA" id="ARBA00025923"/>
    </source>
</evidence>
<dbReference type="Proteomes" id="UP000192907">
    <property type="component" value="Unassembled WGS sequence"/>
</dbReference>
<keyword evidence="19" id="KW-1185">Reference proteome</keyword>
<name>A0A1Y6B4J8_9BACT</name>
<feature type="domain" description="FtsK" evidence="17">
    <location>
        <begin position="434"/>
        <end position="639"/>
    </location>
</feature>
<keyword evidence="4" id="KW-0132">Cell division</keyword>
<dbReference type="AlphaFoldDB" id="A0A1Y6B4J8"/>
<accession>A0A1Y6B4J8</accession>
<evidence type="ECO:0000256" key="8">
    <source>
        <dbReference type="ARBA" id="ARBA00022840"/>
    </source>
</evidence>
<dbReference type="InterPro" id="IPR036388">
    <property type="entry name" value="WH-like_DNA-bd_sf"/>
</dbReference>
<dbReference type="InterPro" id="IPR050206">
    <property type="entry name" value="FtsK/SpoIIIE/SftA"/>
</dbReference>
<feature type="binding site" evidence="14">
    <location>
        <begin position="451"/>
        <end position="458"/>
    </location>
    <ligand>
        <name>ATP</name>
        <dbReference type="ChEBI" id="CHEBI:30616"/>
    </ligand>
</feature>
<dbReference type="InterPro" id="IPR003593">
    <property type="entry name" value="AAA+_ATPase"/>
</dbReference>
<dbReference type="Pfam" id="PF13491">
    <property type="entry name" value="FtsK_4TM"/>
    <property type="match status" value="1"/>
</dbReference>
<evidence type="ECO:0000256" key="15">
    <source>
        <dbReference type="SAM" id="MobiDB-lite"/>
    </source>
</evidence>
<keyword evidence="8 14" id="KW-0067">ATP-binding</keyword>
<evidence type="ECO:0000256" key="2">
    <source>
        <dbReference type="ARBA" id="ARBA00006474"/>
    </source>
</evidence>
<dbReference type="CDD" id="cd01127">
    <property type="entry name" value="TrwB_TraG_TraD_VirD4"/>
    <property type="match status" value="1"/>
</dbReference>
<dbReference type="SUPFAM" id="SSF46785">
    <property type="entry name" value="Winged helix' DNA-binding domain"/>
    <property type="match status" value="1"/>
</dbReference>
<proteinExistence type="inferred from homology"/>
<evidence type="ECO:0000256" key="11">
    <source>
        <dbReference type="ARBA" id="ARBA00023136"/>
    </source>
</evidence>
<gene>
    <name evidence="18" type="ORF">SAMN06296036_101464</name>
</gene>
<dbReference type="Pfam" id="PF17854">
    <property type="entry name" value="FtsK_alpha"/>
    <property type="match status" value="1"/>
</dbReference>
<feature type="compositionally biased region" description="Basic and acidic residues" evidence="15">
    <location>
        <begin position="231"/>
        <end position="242"/>
    </location>
</feature>
<feature type="transmembrane region" description="Helical" evidence="16">
    <location>
        <begin position="72"/>
        <end position="99"/>
    </location>
</feature>
<evidence type="ECO:0000256" key="3">
    <source>
        <dbReference type="ARBA" id="ARBA00022475"/>
    </source>
</evidence>
<feature type="transmembrane region" description="Helical" evidence="16">
    <location>
        <begin position="119"/>
        <end position="137"/>
    </location>
</feature>
<evidence type="ECO:0000256" key="16">
    <source>
        <dbReference type="SAM" id="Phobius"/>
    </source>
</evidence>
<dbReference type="InterPro" id="IPR025199">
    <property type="entry name" value="FtsK_4TM"/>
</dbReference>
<evidence type="ECO:0000256" key="7">
    <source>
        <dbReference type="ARBA" id="ARBA00022829"/>
    </source>
</evidence>
<dbReference type="InterPro" id="IPR027417">
    <property type="entry name" value="P-loop_NTPase"/>
</dbReference>
<evidence type="ECO:0000256" key="10">
    <source>
        <dbReference type="ARBA" id="ARBA00023125"/>
    </source>
</evidence>
<evidence type="ECO:0000256" key="9">
    <source>
        <dbReference type="ARBA" id="ARBA00022989"/>
    </source>
</evidence>
<reference evidence="19" key="1">
    <citation type="submission" date="2017-04" db="EMBL/GenBank/DDBJ databases">
        <authorList>
            <person name="Varghese N."/>
            <person name="Submissions S."/>
        </authorList>
    </citation>
    <scope>NUCLEOTIDE SEQUENCE [LARGE SCALE GENOMIC DNA]</scope>
    <source>
        <strain evidence="19">RKEM611</strain>
    </source>
</reference>
<dbReference type="Pfam" id="PF09397">
    <property type="entry name" value="FtsK_gamma"/>
    <property type="match status" value="1"/>
</dbReference>
<dbReference type="PANTHER" id="PTHR22683">
    <property type="entry name" value="SPORULATION PROTEIN RELATED"/>
    <property type="match status" value="1"/>
</dbReference>
<keyword evidence="10" id="KW-0238">DNA-binding</keyword>
<evidence type="ECO:0000256" key="6">
    <source>
        <dbReference type="ARBA" id="ARBA00022741"/>
    </source>
</evidence>
<keyword evidence="7" id="KW-0159">Chromosome partition</keyword>
<protein>
    <submittedName>
        <fullName evidence="18">DNA segregation ATPase FtsK/SpoIIIE, S-DNA-T family</fullName>
    </submittedName>
</protein>
<dbReference type="InterPro" id="IPR041027">
    <property type="entry name" value="FtsK_alpha"/>
</dbReference>
<evidence type="ECO:0000256" key="5">
    <source>
        <dbReference type="ARBA" id="ARBA00022692"/>
    </source>
</evidence>
<dbReference type="GO" id="GO:0051301">
    <property type="term" value="P:cell division"/>
    <property type="evidence" value="ECO:0007669"/>
    <property type="project" value="UniProtKB-KW"/>
</dbReference>
<sequence length="783" mass="86635">MPKPKSLSFRDSLKLWTRRVNPLHLSEDYSREVVFAILACMSCFVFLSLLSYSPLDPSQVSQSSPPRTPQNWGGYLGSHLAGVLVYYLGICSLFLPIPLPLMSYNYLKRQPLAFAGSKFYGWVLLILSTSSLVARHVTTIPHSGIDFPAAGIVGDHISRFLILNIGHVGHEILAITALFCSFILISRRPLISMAARSIKKPSLPKPQLSNLRKKKKMKPALSPDPIAEEEPTTKSEAPDIEIKPLPQVPSSPSENKMKPETRSIAKPLQDLFKKPQSKSEPLVVLNEQQPEPAAKDYQPPPLSLFKTNEHSSKMTEEQRLEFQETAKQLVAAFGEFNITGKVIAIQPGPVVAVYEFQPEAGTKLSKMTGLIEDIALALKVDSIFIHPVSGKRALGIQVPNRKREIVFLGDIVKAPGFQKSTSPLTFAMGKNLSGEPISEDLAKMPHLLVAGQTGSGKSVAINSLLCSIILKSKPDQVKMVLVDPKILELKIYEGIPHLLMPVITEAPKASLALKWACYEMDRRYKLMELARVRHISGFNEYWQKANTQERQRIKVLSEQDKVGELPFIVIVIDELADLMLTAPKDVESSIQRLAQKARASGIHLVLATQRPSVDVITGVIKANLPCRISFKVFSRGDSRTILDSMGAERLLGKGDMLFLKPGTSRLHRIQGAFLEDHEVVSMVESIKEDSEECFDETAISWIEEEYERQSGGDTPAVGDSEEDPKWDHAIAVAQKQGAVSASYLQRTLKIGYNRAARIVEAMEHQGLVGSADGSKPRKWLGPT</sequence>
<comment type="subcellular location">
    <subcellularLocation>
        <location evidence="1">Cell membrane</location>
        <topology evidence="1">Multi-pass membrane protein</topology>
    </subcellularLocation>
</comment>
<dbReference type="PANTHER" id="PTHR22683:SF41">
    <property type="entry name" value="DNA TRANSLOCASE FTSK"/>
    <property type="match status" value="1"/>
</dbReference>
<dbReference type="GO" id="GO:0005886">
    <property type="term" value="C:plasma membrane"/>
    <property type="evidence" value="ECO:0007669"/>
    <property type="project" value="UniProtKB-SubCell"/>
</dbReference>
<keyword evidence="11 16" id="KW-0472">Membrane</keyword>
<keyword evidence="6 14" id="KW-0547">Nucleotide-binding</keyword>
<dbReference type="InterPro" id="IPR036390">
    <property type="entry name" value="WH_DNA-bd_sf"/>
</dbReference>
<dbReference type="Gene3D" id="3.40.50.300">
    <property type="entry name" value="P-loop containing nucleotide triphosphate hydrolases"/>
    <property type="match status" value="1"/>
</dbReference>
<evidence type="ECO:0000256" key="12">
    <source>
        <dbReference type="ARBA" id="ARBA00023306"/>
    </source>
</evidence>
<dbReference type="GO" id="GO:0005524">
    <property type="term" value="F:ATP binding"/>
    <property type="evidence" value="ECO:0007669"/>
    <property type="project" value="UniProtKB-UniRule"/>
</dbReference>
<dbReference type="Gene3D" id="3.30.980.40">
    <property type="match status" value="1"/>
</dbReference>
<dbReference type="InterPro" id="IPR002543">
    <property type="entry name" value="FtsK_dom"/>
</dbReference>
<evidence type="ECO:0000256" key="1">
    <source>
        <dbReference type="ARBA" id="ARBA00004651"/>
    </source>
</evidence>
<evidence type="ECO:0000259" key="17">
    <source>
        <dbReference type="PROSITE" id="PS50901"/>
    </source>
</evidence>
<comment type="similarity">
    <text evidence="2">Belongs to the FtsK/SpoIIIE/SftA family.</text>
</comment>
<evidence type="ECO:0000256" key="14">
    <source>
        <dbReference type="PROSITE-ProRule" id="PRU00289"/>
    </source>
</evidence>
<keyword evidence="12" id="KW-0131">Cell cycle</keyword>
<dbReference type="Gene3D" id="1.10.10.10">
    <property type="entry name" value="Winged helix-like DNA-binding domain superfamily/Winged helix DNA-binding domain"/>
    <property type="match status" value="1"/>
</dbReference>
<dbReference type="GO" id="GO:0003677">
    <property type="term" value="F:DNA binding"/>
    <property type="evidence" value="ECO:0007669"/>
    <property type="project" value="UniProtKB-KW"/>
</dbReference>
<evidence type="ECO:0000313" key="18">
    <source>
        <dbReference type="EMBL" id="SME91612.1"/>
    </source>
</evidence>
<dbReference type="RefSeq" id="WP_132314422.1">
    <property type="nucleotide sequence ID" value="NZ_FWZT01000001.1"/>
</dbReference>
<feature type="region of interest" description="Disordered" evidence="15">
    <location>
        <begin position="202"/>
        <end position="260"/>
    </location>
</feature>
<dbReference type="OrthoDB" id="5287382at2"/>